<dbReference type="EMBL" id="DRSK01000188">
    <property type="protein sequence ID" value="HHE07904.1"/>
    <property type="molecule type" value="Genomic_DNA"/>
</dbReference>
<sequence length="84" mass="9387">MDTDILSIFAKADALPLLCRFFKCERLPITSGVFSELLIPIEYGYDFPHHILALADVLTMTAGEIEDYKVLRLRGKLSAADAEL</sequence>
<organism evidence="1">
    <name type="scientific">Chlorobaculum parvum</name>
    <dbReference type="NCBI Taxonomy" id="274539"/>
    <lineage>
        <taxon>Bacteria</taxon>
        <taxon>Pseudomonadati</taxon>
        <taxon>Chlorobiota</taxon>
        <taxon>Chlorobiia</taxon>
        <taxon>Chlorobiales</taxon>
        <taxon>Chlorobiaceae</taxon>
        <taxon>Chlorobaculum</taxon>
    </lineage>
</organism>
<feature type="non-terminal residue" evidence="1">
    <location>
        <position position="84"/>
    </location>
</feature>
<reference evidence="1" key="1">
    <citation type="journal article" date="2020" name="mSystems">
        <title>Genome- and Community-Level Interaction Insights into Carbon Utilization and Element Cycling Functions of Hydrothermarchaeota in Hydrothermal Sediment.</title>
        <authorList>
            <person name="Zhou Z."/>
            <person name="Liu Y."/>
            <person name="Xu W."/>
            <person name="Pan J."/>
            <person name="Luo Z.H."/>
            <person name="Li M."/>
        </authorList>
    </citation>
    <scope>NUCLEOTIDE SEQUENCE [LARGE SCALE GENOMIC DNA]</scope>
    <source>
        <strain evidence="1">HyVt-628</strain>
    </source>
</reference>
<name>A0A7C5DEK8_9CHLB</name>
<gene>
    <name evidence="1" type="ORF">ENL01_03255</name>
</gene>
<protein>
    <submittedName>
        <fullName evidence="1">Uncharacterized protein</fullName>
    </submittedName>
</protein>
<accession>A0A7C5DEK8</accession>
<proteinExistence type="predicted"/>
<comment type="caution">
    <text evidence="1">The sequence shown here is derived from an EMBL/GenBank/DDBJ whole genome shotgun (WGS) entry which is preliminary data.</text>
</comment>
<dbReference type="AlphaFoldDB" id="A0A7C5DEK8"/>
<evidence type="ECO:0000313" key="1">
    <source>
        <dbReference type="EMBL" id="HHE07904.1"/>
    </source>
</evidence>
<dbReference type="Proteomes" id="UP000886059">
    <property type="component" value="Unassembled WGS sequence"/>
</dbReference>